<evidence type="ECO:0000256" key="3">
    <source>
        <dbReference type="SAM" id="Coils"/>
    </source>
</evidence>
<evidence type="ECO:0000313" key="4">
    <source>
        <dbReference type="EnsemblMetazoa" id="Aqu2.1.12987_001"/>
    </source>
</evidence>
<feature type="coiled-coil region" evidence="3">
    <location>
        <begin position="356"/>
        <end position="390"/>
    </location>
</feature>
<keyword evidence="2" id="KW-0677">Repeat</keyword>
<protein>
    <submittedName>
        <fullName evidence="4">Uncharacterized protein</fullName>
    </submittedName>
</protein>
<dbReference type="PANTHER" id="PTHR46228:SF2">
    <property type="entry name" value="KELCH REPEAT PROTEIN (AFU_ORTHOLOGUE AFUA_4G14350)"/>
    <property type="match status" value="1"/>
</dbReference>
<name>A0A1X7TF34_AMPQE</name>
<proteinExistence type="predicted"/>
<keyword evidence="1" id="KW-0880">Kelch repeat</keyword>
<dbReference type="Pfam" id="PF24681">
    <property type="entry name" value="Kelch_KLHDC2_KLHL20_DRC7"/>
    <property type="match status" value="2"/>
</dbReference>
<dbReference type="PANTHER" id="PTHR46228">
    <property type="entry name" value="KELCH DOMAIN-CONTAINING PROTEIN"/>
    <property type="match status" value="1"/>
</dbReference>
<dbReference type="AlphaFoldDB" id="A0A1X7TF34"/>
<accession>A0A1X7TF34</accession>
<dbReference type="InterPro" id="IPR015915">
    <property type="entry name" value="Kelch-typ_b-propeller"/>
</dbReference>
<keyword evidence="3" id="KW-0175">Coiled coil</keyword>
<dbReference type="InParanoid" id="A0A1X7TF34"/>
<evidence type="ECO:0000256" key="2">
    <source>
        <dbReference type="ARBA" id="ARBA00022737"/>
    </source>
</evidence>
<dbReference type="OrthoDB" id="4447at2759"/>
<dbReference type="SUPFAM" id="SSF117281">
    <property type="entry name" value="Kelch motif"/>
    <property type="match status" value="1"/>
</dbReference>
<dbReference type="EnsemblMetazoa" id="Aqu2.1.12987_001">
    <property type="protein sequence ID" value="Aqu2.1.12987_001"/>
    <property type="gene ID" value="Aqu2.1.12987"/>
</dbReference>
<organism evidence="4">
    <name type="scientific">Amphimedon queenslandica</name>
    <name type="common">Sponge</name>
    <dbReference type="NCBI Taxonomy" id="400682"/>
    <lineage>
        <taxon>Eukaryota</taxon>
        <taxon>Metazoa</taxon>
        <taxon>Porifera</taxon>
        <taxon>Demospongiae</taxon>
        <taxon>Heteroscleromorpha</taxon>
        <taxon>Haplosclerida</taxon>
        <taxon>Niphatidae</taxon>
        <taxon>Amphimedon</taxon>
    </lineage>
</organism>
<reference evidence="4" key="1">
    <citation type="submission" date="2017-05" db="UniProtKB">
        <authorList>
            <consortium name="EnsemblMetazoa"/>
        </authorList>
    </citation>
    <scope>IDENTIFICATION</scope>
</reference>
<sequence>MWGGVGSGVDYDVMEVYHLPTGAWDQKPTTGTPPPGTWGYSSVAIGKDIYYFGGASGGGYQNSLHCFNVDSFKWRELSPSTSDYGPMKKGYCGMISASFDGEDYLIIIGGDRSSSINTPKQPDAQYSASGRCNEIHYYRISSDQWISPVVTGDRPPPINDFTLTPVTNNTAEMFGGATDNGWSNKLYMISFTKTSVDILEVPNPRGSVQWPKGRGAHSSVLITTSSGPHLLVLGGFFAFDVWLLDIIKRKWKELINLPVNVINRNRHSLSVWSVTPTTNWIIEFGGGTSYTDTAVIELRYTSDNDWSTSVIPLGQYQDQLRRRKILSDCENLGLSKEVQLLRGHLQEREREFYQEKATLTQQLVDATTRLEQAEKDKSSLDLEYNEKLKAKVADIEEKKQFITG</sequence>
<dbReference type="Gene3D" id="2.120.10.80">
    <property type="entry name" value="Kelch-type beta propeller"/>
    <property type="match status" value="2"/>
</dbReference>
<evidence type="ECO:0000256" key="1">
    <source>
        <dbReference type="ARBA" id="ARBA00022441"/>
    </source>
</evidence>